<keyword evidence="1" id="KW-0472">Membrane</keyword>
<feature type="transmembrane region" description="Helical" evidence="1">
    <location>
        <begin position="6"/>
        <end position="25"/>
    </location>
</feature>
<dbReference type="HOGENOM" id="CLU_3222280_0_0_9"/>
<accession>A0A0H2X3E9</accession>
<evidence type="ECO:0000256" key="1">
    <source>
        <dbReference type="SAM" id="Phobius"/>
    </source>
</evidence>
<keyword evidence="1" id="KW-1133">Transmembrane helix</keyword>
<gene>
    <name evidence="2" type="ordered locus">SACOL2558</name>
</gene>
<dbReference type="RefSeq" id="WP_001789912.1">
    <property type="nucleotide sequence ID" value="NC_002951.2"/>
</dbReference>
<keyword evidence="1" id="KW-0812">Transmembrane</keyword>
<dbReference type="EMBL" id="CP000046">
    <property type="protein sequence ID" value="AAY21102.1"/>
    <property type="molecule type" value="Genomic_DNA"/>
</dbReference>
<evidence type="ECO:0000313" key="2">
    <source>
        <dbReference type="EMBL" id="AAY21102.1"/>
    </source>
</evidence>
<dbReference type="Proteomes" id="UP000000530">
    <property type="component" value="Chromosome"/>
</dbReference>
<name>A0A0H2X3E9_STAAC</name>
<dbReference type="AlphaFoldDB" id="A0A0H2X3E9"/>
<evidence type="ECO:0000313" key="3">
    <source>
        <dbReference type="Proteomes" id="UP000000530"/>
    </source>
</evidence>
<organism evidence="2 3">
    <name type="scientific">Staphylococcus aureus (strain COL)</name>
    <dbReference type="NCBI Taxonomy" id="93062"/>
    <lineage>
        <taxon>Bacteria</taxon>
        <taxon>Bacillati</taxon>
        <taxon>Bacillota</taxon>
        <taxon>Bacilli</taxon>
        <taxon>Bacillales</taxon>
        <taxon>Staphylococcaceae</taxon>
        <taxon>Staphylococcus</taxon>
    </lineage>
</organism>
<sequence>MTDKNGHGIAITGIILFVINALQINNDLPISISSKLKKYIHKPD</sequence>
<dbReference type="KEGG" id="sac:SACOL2558"/>
<proteinExistence type="predicted"/>
<reference evidence="2 3" key="1">
    <citation type="journal article" date="2005" name="J. Bacteriol.">
        <title>Insights on evolution of virulence and resistance from the complete genome analysis of an early methicillin-resistant Staphylococcus aureus strain and a biofilm-producing methicillin-resistant Staphylococcus epidermidis strain.</title>
        <authorList>
            <person name="Gill S.R."/>
            <person name="Fouts D.E."/>
            <person name="Archer G.L."/>
            <person name="Mongodin E.F."/>
            <person name="Deboy R.T."/>
            <person name="Ravel J."/>
            <person name="Paulsen I.T."/>
            <person name="Kolonay J.F."/>
            <person name="Brinkac L."/>
            <person name="Beanan M."/>
            <person name="Dodson R.J."/>
            <person name="Daugherty S.C."/>
            <person name="Madupu R."/>
            <person name="Angiuoli S.V."/>
            <person name="Durkin A.S."/>
            <person name="Haft D.H."/>
            <person name="Vamathevan J."/>
            <person name="Khouri H."/>
            <person name="Utterback T."/>
            <person name="Lee C."/>
            <person name="Dimitrov G."/>
            <person name="Jiang L."/>
            <person name="Qin H."/>
            <person name="Weidman J."/>
            <person name="Tran K."/>
            <person name="Kang K."/>
            <person name="Hance I.R."/>
            <person name="Nelson K.E."/>
            <person name="Fraser C.M."/>
        </authorList>
    </citation>
    <scope>NUCLEOTIDE SEQUENCE [LARGE SCALE GENOMIC DNA]</scope>
    <source>
        <strain evidence="2 3">COL</strain>
    </source>
</reference>
<protein>
    <submittedName>
        <fullName evidence="2">Uncharacterized protein</fullName>
    </submittedName>
</protein>